<dbReference type="OrthoDB" id="1683266at2"/>
<proteinExistence type="predicted"/>
<keyword evidence="2" id="KW-1185">Reference proteome</keyword>
<dbReference type="RefSeq" id="WP_132016674.1">
    <property type="nucleotide sequence ID" value="NZ_SLUN01000040.1"/>
</dbReference>
<dbReference type="Proteomes" id="UP000295008">
    <property type="component" value="Unassembled WGS sequence"/>
</dbReference>
<gene>
    <name evidence="1" type="ORF">EDC14_104020</name>
</gene>
<protein>
    <submittedName>
        <fullName evidence="1">Uncharacterized protein</fullName>
    </submittedName>
</protein>
<evidence type="ECO:0000313" key="1">
    <source>
        <dbReference type="EMBL" id="TCL58806.1"/>
    </source>
</evidence>
<sequence>MAENGPLVCRVCQGHHFTIKYEATYEYSYRIDENAPGWKNTDEFLPFLYDTREQKDARQYLQCEGCGTQYPCYFNQWDREIGVKALEDAIQAAGPVPES</sequence>
<name>A0A4R1R0K2_HYDET</name>
<accession>A0A4R1R0K2</accession>
<comment type="caution">
    <text evidence="1">The sequence shown here is derived from an EMBL/GenBank/DDBJ whole genome shotgun (WGS) entry which is preliminary data.</text>
</comment>
<evidence type="ECO:0000313" key="2">
    <source>
        <dbReference type="Proteomes" id="UP000295008"/>
    </source>
</evidence>
<reference evidence="1 2" key="1">
    <citation type="submission" date="2019-03" db="EMBL/GenBank/DDBJ databases">
        <title>Genomic Encyclopedia of Type Strains, Phase IV (KMG-IV): sequencing the most valuable type-strain genomes for metagenomic binning, comparative biology and taxonomic classification.</title>
        <authorList>
            <person name="Goeker M."/>
        </authorList>
    </citation>
    <scope>NUCLEOTIDE SEQUENCE [LARGE SCALE GENOMIC DNA]</scope>
    <source>
        <strain evidence="1 2">LX-B</strain>
    </source>
</reference>
<dbReference type="EMBL" id="SLUN01000040">
    <property type="protein sequence ID" value="TCL58806.1"/>
    <property type="molecule type" value="Genomic_DNA"/>
</dbReference>
<dbReference type="AlphaFoldDB" id="A0A4R1R0K2"/>
<organism evidence="1 2">
    <name type="scientific">Hydrogenispora ethanolica</name>
    <dbReference type="NCBI Taxonomy" id="1082276"/>
    <lineage>
        <taxon>Bacteria</taxon>
        <taxon>Bacillati</taxon>
        <taxon>Bacillota</taxon>
        <taxon>Hydrogenispora</taxon>
    </lineage>
</organism>